<evidence type="ECO:0000259" key="8">
    <source>
        <dbReference type="Pfam" id="PF00171"/>
    </source>
</evidence>
<dbReference type="InterPro" id="IPR016160">
    <property type="entry name" value="Ald_DH_CS_CYS"/>
</dbReference>
<dbReference type="PROSITE" id="PS00070">
    <property type="entry name" value="ALDEHYDE_DEHYDR_CYS"/>
    <property type="match status" value="1"/>
</dbReference>
<dbReference type="GO" id="GO:0019413">
    <property type="term" value="P:acetate biosynthetic process"/>
    <property type="evidence" value="ECO:0007669"/>
    <property type="project" value="UniProtKB-ARBA"/>
</dbReference>
<organism evidence="9 10">
    <name type="scientific">Fusarium albosuccineum</name>
    <dbReference type="NCBI Taxonomy" id="1237068"/>
    <lineage>
        <taxon>Eukaryota</taxon>
        <taxon>Fungi</taxon>
        <taxon>Dikarya</taxon>
        <taxon>Ascomycota</taxon>
        <taxon>Pezizomycotina</taxon>
        <taxon>Sordariomycetes</taxon>
        <taxon>Hypocreomycetidae</taxon>
        <taxon>Hypocreales</taxon>
        <taxon>Nectriaceae</taxon>
        <taxon>Fusarium</taxon>
        <taxon>Fusarium decemcellulare species complex</taxon>
    </lineage>
</organism>
<comment type="catalytic activity">
    <reaction evidence="5">
        <text>an aldehyde + NAD(+) + H2O = a carboxylate + NADH + 2 H(+)</text>
        <dbReference type="Rhea" id="RHEA:16185"/>
        <dbReference type="ChEBI" id="CHEBI:15377"/>
        <dbReference type="ChEBI" id="CHEBI:15378"/>
        <dbReference type="ChEBI" id="CHEBI:17478"/>
        <dbReference type="ChEBI" id="CHEBI:29067"/>
        <dbReference type="ChEBI" id="CHEBI:57540"/>
        <dbReference type="ChEBI" id="CHEBI:57945"/>
        <dbReference type="EC" id="1.2.1.3"/>
    </reaction>
</comment>
<dbReference type="Proteomes" id="UP000554235">
    <property type="component" value="Unassembled WGS sequence"/>
</dbReference>
<comment type="caution">
    <text evidence="9">The sequence shown here is derived from an EMBL/GenBank/DDBJ whole genome shotgun (WGS) entry which is preliminary data.</text>
</comment>
<accession>A0A8H4LBY5</accession>
<sequence>MAPLFVELKTPVTGPYQQPIGQFIGGEWVESVDKKKFEVINPSTEEVITSVYEGTEKDVDLAVSAARKAFEGTWRTTAPGDRGLFLSKLATLSEQKRDLLAAVESLDNGKSITNARGDIDAVIACLRYYAGWADKIEGKTIDIAPDMFHYTRSEPIGVCAQIIPWNFPLLMLAWKIGPALATGNTVVMKTAEQTPLSALVFAELVHEAGFPPGVFNLITGFGRTAGAALASHMDVDKIAFTGSTAVGRMIMKAAAASNLKKVTLELGGKSPNVIFNDADLEEAISWVNFGIYYNHGQVCCAGSRIFVQEGIYDKFLEAFKKRAEQNKVGDPFDENTFQGPQVSKLQYERIMEYIHAGSDEGATVVTGGKREGEKGFFIQPTIFSDVTPTMKIMQEEIFGPVAAIAKFKDEKEVLHLANNTSYGLAAAVHTTNLNTAIRVSNALQAGTVWVNCYNLLHHAVPFGGYKESGIGRELGEAALANYTQSKSVAIRLSEQI</sequence>
<dbReference type="PROSITE" id="PS00687">
    <property type="entry name" value="ALDEHYDE_DEHYDR_GLU"/>
    <property type="match status" value="1"/>
</dbReference>
<evidence type="ECO:0000256" key="7">
    <source>
        <dbReference type="RuleBase" id="RU003345"/>
    </source>
</evidence>
<evidence type="ECO:0000256" key="1">
    <source>
        <dbReference type="ARBA" id="ARBA00009986"/>
    </source>
</evidence>
<dbReference type="CDD" id="cd07091">
    <property type="entry name" value="ALDH_F1-2_Ald2-like"/>
    <property type="match status" value="1"/>
</dbReference>
<dbReference type="FunFam" id="3.40.605.10:FF:000026">
    <property type="entry name" value="Aldehyde dehydrogenase, putative"/>
    <property type="match status" value="1"/>
</dbReference>
<dbReference type="Pfam" id="PF00171">
    <property type="entry name" value="Aldedh"/>
    <property type="match status" value="1"/>
</dbReference>
<evidence type="ECO:0000313" key="9">
    <source>
        <dbReference type="EMBL" id="KAF4465425.1"/>
    </source>
</evidence>
<dbReference type="Gene3D" id="3.40.309.10">
    <property type="entry name" value="Aldehyde Dehydrogenase, Chain A, domain 2"/>
    <property type="match status" value="1"/>
</dbReference>
<dbReference type="EC" id="1.2.1.3" evidence="3"/>
<evidence type="ECO:0000256" key="6">
    <source>
        <dbReference type="PROSITE-ProRule" id="PRU10007"/>
    </source>
</evidence>
<dbReference type="InterPro" id="IPR016163">
    <property type="entry name" value="Ald_DH_C"/>
</dbReference>
<dbReference type="PANTHER" id="PTHR11699">
    <property type="entry name" value="ALDEHYDE DEHYDROGENASE-RELATED"/>
    <property type="match status" value="1"/>
</dbReference>
<gene>
    <name evidence="9" type="ORF">FALBO_7722</name>
</gene>
<reference evidence="9 10" key="1">
    <citation type="submission" date="2020-01" db="EMBL/GenBank/DDBJ databases">
        <title>Identification and distribution of gene clusters putatively required for synthesis of sphingolipid metabolism inhibitors in phylogenetically diverse species of the filamentous fungus Fusarium.</title>
        <authorList>
            <person name="Kim H.-S."/>
            <person name="Busman M."/>
            <person name="Brown D.W."/>
            <person name="Divon H."/>
            <person name="Uhlig S."/>
            <person name="Proctor R.H."/>
        </authorList>
    </citation>
    <scope>NUCLEOTIDE SEQUENCE [LARGE SCALE GENOMIC DNA]</scope>
    <source>
        <strain evidence="9 10">NRRL 20459</strain>
    </source>
</reference>
<protein>
    <recommendedName>
        <fullName evidence="4">Aldehyde dehydrogenase</fullName>
        <ecNumber evidence="3">1.2.1.3</ecNumber>
    </recommendedName>
</protein>
<evidence type="ECO:0000256" key="3">
    <source>
        <dbReference type="ARBA" id="ARBA00024226"/>
    </source>
</evidence>
<feature type="active site" evidence="6">
    <location>
        <position position="265"/>
    </location>
</feature>
<dbReference type="SUPFAM" id="SSF53720">
    <property type="entry name" value="ALDH-like"/>
    <property type="match status" value="1"/>
</dbReference>
<dbReference type="FunFam" id="3.40.309.10:FF:000001">
    <property type="entry name" value="Mitochondrial aldehyde dehydrogenase 2"/>
    <property type="match status" value="1"/>
</dbReference>
<name>A0A8H4LBY5_9HYPO</name>
<dbReference type="InterPro" id="IPR016162">
    <property type="entry name" value="Ald_DH_N"/>
</dbReference>
<dbReference type="EMBL" id="JAADYS010001036">
    <property type="protein sequence ID" value="KAF4465425.1"/>
    <property type="molecule type" value="Genomic_DNA"/>
</dbReference>
<proteinExistence type="inferred from homology"/>
<dbReference type="InterPro" id="IPR029510">
    <property type="entry name" value="Ald_DH_CS_GLU"/>
</dbReference>
<evidence type="ECO:0000256" key="4">
    <source>
        <dbReference type="ARBA" id="ARBA00044146"/>
    </source>
</evidence>
<keyword evidence="10" id="KW-1185">Reference proteome</keyword>
<dbReference type="Gene3D" id="3.40.605.10">
    <property type="entry name" value="Aldehyde Dehydrogenase, Chain A, domain 1"/>
    <property type="match status" value="1"/>
</dbReference>
<dbReference type="OrthoDB" id="310895at2759"/>
<dbReference type="FunFam" id="3.40.605.10:FF:000050">
    <property type="entry name" value="Aldehyde dehydrogenase, mitochondrial"/>
    <property type="match status" value="1"/>
</dbReference>
<evidence type="ECO:0000256" key="2">
    <source>
        <dbReference type="ARBA" id="ARBA00023002"/>
    </source>
</evidence>
<dbReference type="InterPro" id="IPR015590">
    <property type="entry name" value="Aldehyde_DH_dom"/>
</dbReference>
<evidence type="ECO:0000313" key="10">
    <source>
        <dbReference type="Proteomes" id="UP000554235"/>
    </source>
</evidence>
<comment type="similarity">
    <text evidence="1 7">Belongs to the aldehyde dehydrogenase family.</text>
</comment>
<dbReference type="AlphaFoldDB" id="A0A8H4LBY5"/>
<evidence type="ECO:0000256" key="5">
    <source>
        <dbReference type="ARBA" id="ARBA00049194"/>
    </source>
</evidence>
<dbReference type="InterPro" id="IPR016161">
    <property type="entry name" value="Ald_DH/histidinol_DH"/>
</dbReference>
<feature type="domain" description="Aldehyde dehydrogenase" evidence="8">
    <location>
        <begin position="28"/>
        <end position="488"/>
    </location>
</feature>
<keyword evidence="2 7" id="KW-0560">Oxidoreductase</keyword>
<dbReference type="GO" id="GO:0004029">
    <property type="term" value="F:aldehyde dehydrogenase (NAD+) activity"/>
    <property type="evidence" value="ECO:0007669"/>
    <property type="project" value="UniProtKB-EC"/>
</dbReference>